<proteinExistence type="predicted"/>
<dbReference type="Proteomes" id="UP000237481">
    <property type="component" value="Unassembled WGS sequence"/>
</dbReference>
<keyword evidence="4" id="KW-1185">Reference proteome</keyword>
<dbReference type="PANTHER" id="PTHR33606:SF3">
    <property type="entry name" value="PROTEIN YCII"/>
    <property type="match status" value="1"/>
</dbReference>
<dbReference type="Pfam" id="PF03795">
    <property type="entry name" value="YCII"/>
    <property type="match status" value="1"/>
</dbReference>
<reference evidence="3 4" key="1">
    <citation type="submission" date="2018-01" db="EMBL/GenBank/DDBJ databases">
        <title>Harnessing the power of phylogenomics to disentangle the directionality and signatures of interkingdom host jumping in the parasitic fungal genus Tolypocladium.</title>
        <authorList>
            <person name="Quandt C.A."/>
            <person name="Patterson W."/>
            <person name="Spatafora J.W."/>
        </authorList>
    </citation>
    <scope>NUCLEOTIDE SEQUENCE [LARGE SCALE GENOMIC DNA]</scope>
    <source>
        <strain evidence="3 4">NRBC 100945</strain>
    </source>
</reference>
<gene>
    <name evidence="3" type="ORF">TPAR_07386</name>
</gene>
<dbReference type="AlphaFoldDB" id="A0A2S4KQF2"/>
<evidence type="ECO:0000259" key="2">
    <source>
        <dbReference type="Pfam" id="PF03795"/>
    </source>
</evidence>
<dbReference type="InterPro" id="IPR011008">
    <property type="entry name" value="Dimeric_a/b-barrel"/>
</dbReference>
<dbReference type="InterPro" id="IPR005545">
    <property type="entry name" value="YCII"/>
</dbReference>
<dbReference type="EMBL" id="PKSG01000859">
    <property type="protein sequence ID" value="POR32414.1"/>
    <property type="molecule type" value="Genomic_DNA"/>
</dbReference>
<feature type="domain" description="YCII-related" evidence="2">
    <location>
        <begin position="30"/>
        <end position="120"/>
    </location>
</feature>
<comment type="caution">
    <text evidence="3">The sequence shown here is derived from an EMBL/GenBank/DDBJ whole genome shotgun (WGS) entry which is preliminary data.</text>
</comment>
<dbReference type="InterPro" id="IPR051807">
    <property type="entry name" value="Sec-metab_biosynth-assoc"/>
</dbReference>
<evidence type="ECO:0000313" key="4">
    <source>
        <dbReference type="Proteomes" id="UP000237481"/>
    </source>
</evidence>
<dbReference type="OrthoDB" id="5519740at2759"/>
<evidence type="ECO:0000313" key="3">
    <source>
        <dbReference type="EMBL" id="POR32414.1"/>
    </source>
</evidence>
<dbReference type="STRING" id="94208.A0A2S4KQF2"/>
<name>A0A2S4KQF2_9HYPO</name>
<sequence>MAARLAAPLFSRPQHQIRTMASSAARTYEFLVIVPDKPGMHAKRLEVRPLHLKNMGPNVESGAWKMGGALLNSVPKDDDANNFDFMGSTFVCVAESKEAILKQLREDVYTTSGVWDAEKVTLTPSRGHHSVLTRRRPKSTPSSAPSGTHRILQAENKQ</sequence>
<feature type="region of interest" description="Disordered" evidence="1">
    <location>
        <begin position="126"/>
        <end position="158"/>
    </location>
</feature>
<feature type="compositionally biased region" description="Basic residues" evidence="1">
    <location>
        <begin position="126"/>
        <end position="138"/>
    </location>
</feature>
<dbReference type="Gene3D" id="3.30.70.1060">
    <property type="entry name" value="Dimeric alpha+beta barrel"/>
    <property type="match status" value="1"/>
</dbReference>
<evidence type="ECO:0000256" key="1">
    <source>
        <dbReference type="SAM" id="MobiDB-lite"/>
    </source>
</evidence>
<accession>A0A2S4KQF2</accession>
<dbReference type="PANTHER" id="PTHR33606">
    <property type="entry name" value="PROTEIN YCII"/>
    <property type="match status" value="1"/>
</dbReference>
<organism evidence="3 4">
    <name type="scientific">Tolypocladium paradoxum</name>
    <dbReference type="NCBI Taxonomy" id="94208"/>
    <lineage>
        <taxon>Eukaryota</taxon>
        <taxon>Fungi</taxon>
        <taxon>Dikarya</taxon>
        <taxon>Ascomycota</taxon>
        <taxon>Pezizomycotina</taxon>
        <taxon>Sordariomycetes</taxon>
        <taxon>Hypocreomycetidae</taxon>
        <taxon>Hypocreales</taxon>
        <taxon>Ophiocordycipitaceae</taxon>
        <taxon>Tolypocladium</taxon>
    </lineage>
</organism>
<dbReference type="SUPFAM" id="SSF54909">
    <property type="entry name" value="Dimeric alpha+beta barrel"/>
    <property type="match status" value="1"/>
</dbReference>
<protein>
    <recommendedName>
        <fullName evidence="2">YCII-related domain-containing protein</fullName>
    </recommendedName>
</protein>